<evidence type="ECO:0000313" key="2">
    <source>
        <dbReference type="Proteomes" id="UP000051883"/>
    </source>
</evidence>
<keyword evidence="2" id="KW-1185">Reference proteome</keyword>
<evidence type="ECO:0000313" key="1">
    <source>
        <dbReference type="EMBL" id="KRK60450.1"/>
    </source>
</evidence>
<dbReference type="CDD" id="cd19958">
    <property type="entry name" value="pyocin_knob"/>
    <property type="match status" value="1"/>
</dbReference>
<dbReference type="Proteomes" id="UP000051883">
    <property type="component" value="Unassembled WGS sequence"/>
</dbReference>
<comment type="caution">
    <text evidence="1">The sequence shown here is derived from an EMBL/GenBank/DDBJ whole genome shotgun (WGS) entry which is preliminary data.</text>
</comment>
<organism evidence="1 2">
    <name type="scientific">Limosilactobacillus antri DSM 16041</name>
    <dbReference type="NCBI Taxonomy" id="525309"/>
    <lineage>
        <taxon>Bacteria</taxon>
        <taxon>Bacillati</taxon>
        <taxon>Bacillota</taxon>
        <taxon>Bacilli</taxon>
        <taxon>Lactobacillales</taxon>
        <taxon>Lactobacillaceae</taxon>
        <taxon>Limosilactobacillus</taxon>
    </lineage>
</organism>
<dbReference type="EMBL" id="AZDK01000004">
    <property type="protein sequence ID" value="KRK60450.1"/>
    <property type="molecule type" value="Genomic_DNA"/>
</dbReference>
<proteinExistence type="predicted"/>
<gene>
    <name evidence="1" type="ORF">FC31_GL001521</name>
</gene>
<sequence>MSLKKMDLVPQGDTHQFKIDDTNTLLHYTATINGEPQEFPSDDPCYFQIKTDKAFVQTAKATVSGSDVALSSKDLANLPIGNYELELWHMDKQTGDTDIFPDDGWLPFTINENALGNMSEKVTTITMKQMQDGLMDALQVQFDKFVAEAQEKIQGMKPEPARNGVDATITIGDTKQVAANEAPSVTNVGSNTAAILEFKIPVGAIKTELLDSKDLNQVQTSGYYTGNAMTIANAPSTGQFVLKVVGLSDSCVQLYYDLRRGEQYMRTMFKGEWNPWRWTTQWN</sequence>
<evidence type="ECO:0008006" key="3">
    <source>
        <dbReference type="Google" id="ProtNLM"/>
    </source>
</evidence>
<accession>A0ABR5P2J7</accession>
<reference evidence="1 2" key="1">
    <citation type="journal article" date="2015" name="Genome Announc.">
        <title>Expanding the biotechnology potential of lactobacilli through comparative genomics of 213 strains and associated genera.</title>
        <authorList>
            <person name="Sun Z."/>
            <person name="Harris H.M."/>
            <person name="McCann A."/>
            <person name="Guo C."/>
            <person name="Argimon S."/>
            <person name="Zhang W."/>
            <person name="Yang X."/>
            <person name="Jeffery I.B."/>
            <person name="Cooney J.C."/>
            <person name="Kagawa T.F."/>
            <person name="Liu W."/>
            <person name="Song Y."/>
            <person name="Salvetti E."/>
            <person name="Wrobel A."/>
            <person name="Rasinkangas P."/>
            <person name="Parkhill J."/>
            <person name="Rea M.C."/>
            <person name="O'Sullivan O."/>
            <person name="Ritari J."/>
            <person name="Douillard F.P."/>
            <person name="Paul Ross R."/>
            <person name="Yang R."/>
            <person name="Briner A.E."/>
            <person name="Felis G.E."/>
            <person name="de Vos W.M."/>
            <person name="Barrangou R."/>
            <person name="Klaenhammer T.R."/>
            <person name="Caufield P.W."/>
            <person name="Cui Y."/>
            <person name="Zhang H."/>
            <person name="O'Toole P.W."/>
        </authorList>
    </citation>
    <scope>NUCLEOTIDE SEQUENCE [LARGE SCALE GENOMIC DNA]</scope>
    <source>
        <strain evidence="1 2">DSM 16041</strain>
    </source>
</reference>
<protein>
    <recommendedName>
        <fullName evidence="3">BppU N-terminal domain-containing protein</fullName>
    </recommendedName>
</protein>
<name>A0ABR5P2J7_9LACO</name>